<comment type="caution">
    <text evidence="1">The sequence shown here is derived from an EMBL/GenBank/DDBJ whole genome shotgun (WGS) entry which is preliminary data.</text>
</comment>
<proteinExistence type="predicted"/>
<dbReference type="Proteomes" id="UP000249135">
    <property type="component" value="Unassembled WGS sequence"/>
</dbReference>
<accession>A0A2W5SJL8</accession>
<organism evidence="1 2">
    <name type="scientific">Variovorax paradoxus</name>
    <dbReference type="NCBI Taxonomy" id="34073"/>
    <lineage>
        <taxon>Bacteria</taxon>
        <taxon>Pseudomonadati</taxon>
        <taxon>Pseudomonadota</taxon>
        <taxon>Betaproteobacteria</taxon>
        <taxon>Burkholderiales</taxon>
        <taxon>Comamonadaceae</taxon>
        <taxon>Variovorax</taxon>
    </lineage>
</organism>
<sequence length="60" mass="6558">MKSNVGLNWANGSFVNVSVNFQGLPQKNDLAEITDKVKAAVIAEFKEKPQQLVVGFVIKP</sequence>
<evidence type="ECO:0000313" key="2">
    <source>
        <dbReference type="Proteomes" id="UP000249135"/>
    </source>
</evidence>
<evidence type="ECO:0000313" key="1">
    <source>
        <dbReference type="EMBL" id="PZQ75010.1"/>
    </source>
</evidence>
<dbReference type="AlphaFoldDB" id="A0A2W5SJL8"/>
<reference evidence="1 2" key="1">
    <citation type="submission" date="2017-08" db="EMBL/GenBank/DDBJ databases">
        <title>Infants hospitalized years apart are colonized by the same room-sourced microbial strains.</title>
        <authorList>
            <person name="Brooks B."/>
            <person name="Olm M.R."/>
            <person name="Firek B.A."/>
            <person name="Baker R."/>
            <person name="Thomas B.C."/>
            <person name="Morowitz M.J."/>
            <person name="Banfield J.F."/>
        </authorList>
    </citation>
    <scope>NUCLEOTIDE SEQUENCE [LARGE SCALE GENOMIC DNA]</scope>
    <source>
        <strain evidence="1">S2_005_003_R2_41</strain>
    </source>
</reference>
<dbReference type="EMBL" id="QFPP01000104">
    <property type="protein sequence ID" value="PZQ75010.1"/>
    <property type="molecule type" value="Genomic_DNA"/>
</dbReference>
<gene>
    <name evidence="1" type="ORF">DI563_10775</name>
</gene>
<protein>
    <submittedName>
        <fullName evidence="1">Uncharacterized protein</fullName>
    </submittedName>
</protein>
<name>A0A2W5SJL8_VARPD</name>